<evidence type="ECO:0000256" key="6">
    <source>
        <dbReference type="SAM" id="Phobius"/>
    </source>
</evidence>
<feature type="chain" id="PRO_5041988564" description="DUF1682-domain-containing protein" evidence="7">
    <location>
        <begin position="22"/>
        <end position="415"/>
    </location>
</feature>
<sequence>MGSSALKVGLAIAAILSAVAANEEFQSYRPTEQADTTTASPQATPFNSPLSLRTNMTAEQFYALPFWSRMWSYNWMNEFYFLAVVIAFVALHLGGSAWNKRKATNWMKSQLEALRSQFYQVGFDESVTTTEPAMVPVAKYLKRIGPIDYVFYATGRLNISLLHGKITMLSRHNVIMMVFEYAFAFLFSTEPPKDLVEIIARPTDADKSSYDGFVFAIVNKEIMKRVRDESYDLSLTRTSDHPKLPVSCTVMSEAAEITETLFTPELLAAVKAAENVLQYLVISDLPVDRPKIVEEYVPTKRALLSIKIAKSPEEEQATAQLLNAFLNTIDVAVAKAHWRPEVSRKLKATRDDEIRKLKKIADDEKAEELAKQRAKDKKEQKQGISKLSAEEQRKAQAKEREKELKRLRSKQVRKA</sequence>
<dbReference type="Proteomes" id="UP001217417">
    <property type="component" value="Unassembled WGS sequence"/>
</dbReference>
<feature type="compositionally biased region" description="Basic and acidic residues" evidence="5">
    <location>
        <begin position="388"/>
        <end position="406"/>
    </location>
</feature>
<feature type="signal peptide" evidence="7">
    <location>
        <begin position="1"/>
        <end position="21"/>
    </location>
</feature>
<dbReference type="InterPro" id="IPR012879">
    <property type="entry name" value="CCDC47"/>
</dbReference>
<organism evidence="8 9">
    <name type="scientific">Lipomyces tetrasporus</name>
    <dbReference type="NCBI Taxonomy" id="54092"/>
    <lineage>
        <taxon>Eukaryota</taxon>
        <taxon>Fungi</taxon>
        <taxon>Dikarya</taxon>
        <taxon>Ascomycota</taxon>
        <taxon>Saccharomycotina</taxon>
        <taxon>Lipomycetes</taxon>
        <taxon>Lipomycetales</taxon>
        <taxon>Lipomycetaceae</taxon>
        <taxon>Lipomyces</taxon>
    </lineage>
</organism>
<feature type="transmembrane region" description="Helical" evidence="6">
    <location>
        <begin position="79"/>
        <end position="98"/>
    </location>
</feature>
<dbReference type="GeneID" id="80883809"/>
<dbReference type="GO" id="GO:0016020">
    <property type="term" value="C:membrane"/>
    <property type="evidence" value="ECO:0007669"/>
    <property type="project" value="UniProtKB-SubCell"/>
</dbReference>
<proteinExistence type="predicted"/>
<dbReference type="GO" id="GO:0005509">
    <property type="term" value="F:calcium ion binding"/>
    <property type="evidence" value="ECO:0007669"/>
    <property type="project" value="InterPro"/>
</dbReference>
<dbReference type="PANTHER" id="PTHR12883:SF0">
    <property type="entry name" value="PAT COMPLEX SUBUNIT CCDC47"/>
    <property type="match status" value="1"/>
</dbReference>
<evidence type="ECO:0000256" key="5">
    <source>
        <dbReference type="SAM" id="MobiDB-lite"/>
    </source>
</evidence>
<feature type="compositionally biased region" description="Basic and acidic residues" evidence="5">
    <location>
        <begin position="365"/>
        <end position="381"/>
    </location>
</feature>
<keyword evidence="9" id="KW-1185">Reference proteome</keyword>
<dbReference type="RefSeq" id="XP_056040973.1">
    <property type="nucleotide sequence ID" value="XM_056188643.1"/>
</dbReference>
<comment type="subcellular location">
    <subcellularLocation>
        <location evidence="1">Membrane</location>
        <topology evidence="1">Single-pass membrane protein</topology>
    </subcellularLocation>
</comment>
<dbReference type="AlphaFoldDB" id="A0AAD7VPT4"/>
<evidence type="ECO:0000256" key="1">
    <source>
        <dbReference type="ARBA" id="ARBA00004167"/>
    </source>
</evidence>
<keyword evidence="7" id="KW-0732">Signal</keyword>
<name>A0AAD7VPT4_9ASCO</name>
<evidence type="ECO:0000313" key="8">
    <source>
        <dbReference type="EMBL" id="KAJ8097523.1"/>
    </source>
</evidence>
<keyword evidence="4 6" id="KW-0472">Membrane</keyword>
<dbReference type="GO" id="GO:0005783">
    <property type="term" value="C:endoplasmic reticulum"/>
    <property type="evidence" value="ECO:0007669"/>
    <property type="project" value="InterPro"/>
</dbReference>
<protein>
    <recommendedName>
        <fullName evidence="10">DUF1682-domain-containing protein</fullName>
    </recommendedName>
</protein>
<keyword evidence="2 6" id="KW-0812">Transmembrane</keyword>
<evidence type="ECO:0008006" key="10">
    <source>
        <dbReference type="Google" id="ProtNLM"/>
    </source>
</evidence>
<dbReference type="Pfam" id="PF07946">
    <property type="entry name" value="CCDC47"/>
    <property type="match status" value="1"/>
</dbReference>
<gene>
    <name evidence="8" type="ORF">POJ06DRAFT_261609</name>
</gene>
<evidence type="ECO:0000256" key="7">
    <source>
        <dbReference type="SAM" id="SignalP"/>
    </source>
</evidence>
<evidence type="ECO:0000256" key="3">
    <source>
        <dbReference type="ARBA" id="ARBA00022989"/>
    </source>
</evidence>
<evidence type="ECO:0000313" key="9">
    <source>
        <dbReference type="Proteomes" id="UP001217417"/>
    </source>
</evidence>
<evidence type="ECO:0000256" key="2">
    <source>
        <dbReference type="ARBA" id="ARBA00022692"/>
    </source>
</evidence>
<dbReference type="PANTHER" id="PTHR12883">
    <property type="entry name" value="ADIPOCYTE-SPECIFIC PROTEIN 4-RELATED"/>
    <property type="match status" value="1"/>
</dbReference>
<comment type="caution">
    <text evidence="8">The sequence shown here is derived from an EMBL/GenBank/DDBJ whole genome shotgun (WGS) entry which is preliminary data.</text>
</comment>
<accession>A0AAD7VPT4</accession>
<feature type="region of interest" description="Disordered" evidence="5">
    <location>
        <begin position="365"/>
        <end position="415"/>
    </location>
</feature>
<keyword evidence="3 6" id="KW-1133">Transmembrane helix</keyword>
<evidence type="ECO:0000256" key="4">
    <source>
        <dbReference type="ARBA" id="ARBA00023136"/>
    </source>
</evidence>
<reference evidence="8" key="1">
    <citation type="submission" date="2023-03" db="EMBL/GenBank/DDBJ databases">
        <title>Near-Complete genome sequence of Lipomyces tetrasporous NRRL Y-64009, an oleaginous yeast capable of growing on lignocellulosic hydrolysates.</title>
        <authorList>
            <consortium name="Lawrence Berkeley National Laboratory"/>
            <person name="Jagtap S.S."/>
            <person name="Liu J.-J."/>
            <person name="Walukiewicz H.E."/>
            <person name="Pangilinan J."/>
            <person name="Lipzen A."/>
            <person name="Ahrendt S."/>
            <person name="Koriabine M."/>
            <person name="Cobaugh K."/>
            <person name="Salamov A."/>
            <person name="Yoshinaga Y."/>
            <person name="Ng V."/>
            <person name="Daum C."/>
            <person name="Grigoriev I.V."/>
            <person name="Slininger P.J."/>
            <person name="Dien B.S."/>
            <person name="Jin Y.-S."/>
            <person name="Rao C.V."/>
        </authorList>
    </citation>
    <scope>NUCLEOTIDE SEQUENCE</scope>
    <source>
        <strain evidence="8">NRRL Y-64009</strain>
    </source>
</reference>
<dbReference type="EMBL" id="JARPMG010000011">
    <property type="protein sequence ID" value="KAJ8097523.1"/>
    <property type="molecule type" value="Genomic_DNA"/>
</dbReference>
<dbReference type="GO" id="GO:0032469">
    <property type="term" value="P:endoplasmic reticulum calcium ion homeostasis"/>
    <property type="evidence" value="ECO:0007669"/>
    <property type="project" value="InterPro"/>
</dbReference>